<dbReference type="Proteomes" id="UP000008710">
    <property type="component" value="Plasmid pRHL3"/>
</dbReference>
<proteinExistence type="predicted"/>
<evidence type="ECO:0000256" key="1">
    <source>
        <dbReference type="SAM" id="Phobius"/>
    </source>
</evidence>
<gene>
    <name evidence="2" type="ordered locus">RHA1_ro11322</name>
</gene>
<evidence type="ECO:0000313" key="2">
    <source>
        <dbReference type="EMBL" id="ABH00969.1"/>
    </source>
</evidence>
<protein>
    <submittedName>
        <fullName evidence="2">Uncharacterized protein</fullName>
    </submittedName>
</protein>
<keyword evidence="1" id="KW-0812">Transmembrane</keyword>
<evidence type="ECO:0000313" key="3">
    <source>
        <dbReference type="Proteomes" id="UP000008710"/>
    </source>
</evidence>
<reference evidence="3" key="1">
    <citation type="journal article" date="2006" name="Proc. Natl. Acad. Sci. U.S.A.">
        <title>The complete genome of Rhodococcus sp. RHA1 provides insights into a catabolic powerhouse.</title>
        <authorList>
            <person name="McLeod M.P."/>
            <person name="Warren R.L."/>
            <person name="Hsiao W.W.L."/>
            <person name="Araki N."/>
            <person name="Myhre M."/>
            <person name="Fernandes C."/>
            <person name="Miyazawa D."/>
            <person name="Wong W."/>
            <person name="Lillquist A.L."/>
            <person name="Wang D."/>
            <person name="Dosanjh M."/>
            <person name="Hara H."/>
            <person name="Petrescu A."/>
            <person name="Morin R.D."/>
            <person name="Yang G."/>
            <person name="Stott J.M."/>
            <person name="Schein J.E."/>
            <person name="Shin H."/>
            <person name="Smailus D."/>
            <person name="Siddiqui A.S."/>
            <person name="Marra M.A."/>
            <person name="Jones S.J.M."/>
            <person name="Holt R."/>
            <person name="Brinkman F.S.L."/>
            <person name="Miyauchi K."/>
            <person name="Fukuda M."/>
            <person name="Davies J.E."/>
            <person name="Mohn W.W."/>
            <person name="Eltis L.D."/>
        </authorList>
    </citation>
    <scope>NUCLEOTIDE SEQUENCE [LARGE SCALE GENOMIC DNA]</scope>
    <source>
        <strain evidence="3">RHA1</strain>
    </source>
</reference>
<keyword evidence="1" id="KW-0472">Membrane</keyword>
<feature type="transmembrane region" description="Helical" evidence="1">
    <location>
        <begin position="175"/>
        <end position="194"/>
    </location>
</feature>
<keyword evidence="1" id="KW-1133">Transmembrane helix</keyword>
<keyword evidence="2" id="KW-0614">Plasmid</keyword>
<feature type="transmembrane region" description="Helical" evidence="1">
    <location>
        <begin position="7"/>
        <end position="29"/>
    </location>
</feature>
<dbReference type="KEGG" id="rha:RHA1_ro11322"/>
<feature type="transmembrane region" description="Helical" evidence="1">
    <location>
        <begin position="141"/>
        <end position="163"/>
    </location>
</feature>
<name>Q0RUR7_RHOJR</name>
<accession>Q0RUR7</accession>
<dbReference type="OrthoDB" id="4484604at2"/>
<feature type="transmembrane region" description="Helical" evidence="1">
    <location>
        <begin position="310"/>
        <end position="334"/>
    </location>
</feature>
<geneLocation type="plasmid" evidence="2 3">
    <name>pRHL3</name>
</geneLocation>
<dbReference type="EMBL" id="CP000434">
    <property type="protein sequence ID" value="ABH00969.1"/>
    <property type="molecule type" value="Genomic_DNA"/>
</dbReference>
<dbReference type="AlphaFoldDB" id="Q0RUR7"/>
<dbReference type="PATRIC" id="fig|101510.16.peg.9130"/>
<dbReference type="eggNOG" id="ENOG502ZRGT">
    <property type="taxonomic scope" value="Bacteria"/>
</dbReference>
<dbReference type="HOGENOM" id="CLU_796652_0_0_11"/>
<sequence>MPARRTAILAVVATIGAVLVIFPLVTGMLSKTQGVENLTGNLRSSFEPAALTQTRADMDTVQAMSDQLQGQTLRALPSALGMSPEQFQDFMGQNFPDVASGIGQLNTILPKFEGLVGGLEAQASNFRSADQVPTNFLPSTVVPYLFLIPGAVLLVLAAGALVLGREKPERGVSRAALLVSIVVGLVFIIAPLALSVPAKAKAVDDLTAAFGPVFTDQGAAEVRSDFTVIEKMSTQLEADTVPALAGALKMDPAQFQAFMTENFPDVATGMAQLSEILPRFQALVAGIEGNVDNFQQAASIPTGGQDTTMLIWWFLVPGVALIALGALGVTAGAGSRPRPAPRERTLERV</sequence>
<organism evidence="2 3">
    <name type="scientific">Rhodococcus jostii (strain RHA1)</name>
    <dbReference type="NCBI Taxonomy" id="101510"/>
    <lineage>
        <taxon>Bacteria</taxon>
        <taxon>Bacillati</taxon>
        <taxon>Actinomycetota</taxon>
        <taxon>Actinomycetes</taxon>
        <taxon>Mycobacteriales</taxon>
        <taxon>Nocardiaceae</taxon>
        <taxon>Rhodococcus</taxon>
    </lineage>
</organism>